<feature type="signal peptide" evidence="1">
    <location>
        <begin position="1"/>
        <end position="19"/>
    </location>
</feature>
<proteinExistence type="predicted"/>
<feature type="domain" description="SPOR" evidence="2">
    <location>
        <begin position="85"/>
        <end position="148"/>
    </location>
</feature>
<sequence>MLRRIQLTLALLVTCLTFAATLSAQTAPEKLRPRNILEALEQINPGEGFVTIIQDPDLRGVIGSAPAPRGSSVLARDGNYSILYGYRVQVFNSNLPNAKSEAYARAEAIRRVAPTLSSYITFRAPFWRLTVGNFTSQEEARAARARLMVALPAWGRESYVVREKVRILNYTEPHASEE</sequence>
<keyword evidence="3" id="KW-0132">Cell division</keyword>
<gene>
    <name evidence="3" type="ORF">HMPREF3185_01226</name>
</gene>
<dbReference type="RefSeq" id="WP_044115124.1">
    <property type="nucleotide sequence ID" value="NZ_KQ960446.1"/>
</dbReference>
<dbReference type="AlphaFoldDB" id="A0A134B7R3"/>
<dbReference type="InterPro" id="IPR036680">
    <property type="entry name" value="SPOR-like_sf"/>
</dbReference>
<feature type="chain" id="PRO_5007462390" evidence="1">
    <location>
        <begin position="20"/>
        <end position="178"/>
    </location>
</feature>
<dbReference type="PATRIC" id="fig|322095.3.peg.1209"/>
<accession>A0A134B7R3</accession>
<comment type="caution">
    <text evidence="3">The sequence shown here is derived from an EMBL/GenBank/DDBJ whole genome shotgun (WGS) entry which is preliminary data.</text>
</comment>
<dbReference type="Pfam" id="PF05036">
    <property type="entry name" value="SPOR"/>
    <property type="match status" value="1"/>
</dbReference>
<dbReference type="OrthoDB" id="2473397at2"/>
<dbReference type="InterPro" id="IPR007730">
    <property type="entry name" value="SPOR-like_dom"/>
</dbReference>
<evidence type="ECO:0000313" key="4">
    <source>
        <dbReference type="Proteomes" id="UP000070224"/>
    </source>
</evidence>
<dbReference type="Proteomes" id="UP000070224">
    <property type="component" value="Unassembled WGS sequence"/>
</dbReference>
<name>A0A134B7R3_9PORP</name>
<evidence type="ECO:0000313" key="3">
    <source>
        <dbReference type="EMBL" id="KXB75977.1"/>
    </source>
</evidence>
<protein>
    <submittedName>
        <fullName evidence="3">Sporulation and cell division repeat protein</fullName>
    </submittedName>
</protein>
<dbReference type="Gene3D" id="3.30.70.1070">
    <property type="entry name" value="Sporulation related repeat"/>
    <property type="match status" value="1"/>
</dbReference>
<reference evidence="4" key="1">
    <citation type="submission" date="2016-01" db="EMBL/GenBank/DDBJ databases">
        <authorList>
            <person name="Mitreva M."/>
            <person name="Pepin K.H."/>
            <person name="Mihindukulasuriya K.A."/>
            <person name="Fulton R."/>
            <person name="Fronick C."/>
            <person name="O'Laughlin M."/>
            <person name="Miner T."/>
            <person name="Herter B."/>
            <person name="Rosa B.A."/>
            <person name="Cordes M."/>
            <person name="Tomlinson C."/>
            <person name="Wollam A."/>
            <person name="Palsikar V.B."/>
            <person name="Mardis E.R."/>
            <person name="Wilson R.K."/>
        </authorList>
    </citation>
    <scope>NUCLEOTIDE SEQUENCE [LARGE SCALE GENOMIC DNA]</scope>
    <source>
        <strain evidence="4">KA00683</strain>
    </source>
</reference>
<dbReference type="GO" id="GO:0042834">
    <property type="term" value="F:peptidoglycan binding"/>
    <property type="evidence" value="ECO:0007669"/>
    <property type="project" value="InterPro"/>
</dbReference>
<dbReference type="GO" id="GO:0051301">
    <property type="term" value="P:cell division"/>
    <property type="evidence" value="ECO:0007669"/>
    <property type="project" value="UniProtKB-KW"/>
</dbReference>
<dbReference type="STRING" id="322095.HMPREF3185_01226"/>
<organism evidence="3 4">
    <name type="scientific">Porphyromonas somerae</name>
    <dbReference type="NCBI Taxonomy" id="322095"/>
    <lineage>
        <taxon>Bacteria</taxon>
        <taxon>Pseudomonadati</taxon>
        <taxon>Bacteroidota</taxon>
        <taxon>Bacteroidia</taxon>
        <taxon>Bacteroidales</taxon>
        <taxon>Porphyromonadaceae</taxon>
        <taxon>Porphyromonas</taxon>
    </lineage>
</organism>
<dbReference type="EMBL" id="LSDK01000081">
    <property type="protein sequence ID" value="KXB75977.1"/>
    <property type="molecule type" value="Genomic_DNA"/>
</dbReference>
<evidence type="ECO:0000256" key="1">
    <source>
        <dbReference type="SAM" id="SignalP"/>
    </source>
</evidence>
<keyword evidence="4" id="KW-1185">Reference proteome</keyword>
<keyword evidence="1" id="KW-0732">Signal</keyword>
<evidence type="ECO:0000259" key="2">
    <source>
        <dbReference type="Pfam" id="PF05036"/>
    </source>
</evidence>
<keyword evidence="3" id="KW-0131">Cell cycle</keyword>